<dbReference type="PANTHER" id="PTHR47186:SF18">
    <property type="entry name" value="RX N-TERMINAL DOMAIN-CONTAINING PROTEIN"/>
    <property type="match status" value="1"/>
</dbReference>
<protein>
    <recommendedName>
        <fullName evidence="2">Disease resistance R13L4/SHOC-2-like LRR domain-containing protein</fullName>
    </recommendedName>
</protein>
<dbReference type="Proteomes" id="UP001634007">
    <property type="component" value="Unassembled WGS sequence"/>
</dbReference>
<comment type="caution">
    <text evidence="3">The sequence shown here is derived from an EMBL/GenBank/DDBJ whole genome shotgun (WGS) entry which is preliminary data.</text>
</comment>
<proteinExistence type="predicted"/>
<gene>
    <name evidence="3" type="ORF">ACJRO7_020540</name>
</gene>
<dbReference type="AlphaFoldDB" id="A0ABD3KTI8"/>
<accession>A0ABD3KTI8</accession>
<keyword evidence="4" id="KW-1185">Reference proteome</keyword>
<evidence type="ECO:0000313" key="3">
    <source>
        <dbReference type="EMBL" id="KAL3739155.1"/>
    </source>
</evidence>
<reference evidence="3 4" key="1">
    <citation type="submission" date="2024-11" db="EMBL/GenBank/DDBJ databases">
        <title>Chromosome-level genome assembly of Eucalyptus globulus Labill. provides insights into its genome evolution.</title>
        <authorList>
            <person name="Li X."/>
        </authorList>
    </citation>
    <scope>NUCLEOTIDE SEQUENCE [LARGE SCALE GENOMIC DNA]</scope>
    <source>
        <strain evidence="3">CL2024</strain>
        <tissue evidence="3">Fresh tender leaves</tissue>
    </source>
</reference>
<dbReference type="EMBL" id="JBJKBG010000005">
    <property type="protein sequence ID" value="KAL3739155.1"/>
    <property type="molecule type" value="Genomic_DNA"/>
</dbReference>
<evidence type="ECO:0000256" key="1">
    <source>
        <dbReference type="ARBA" id="ARBA00022737"/>
    </source>
</evidence>
<dbReference type="SUPFAM" id="SSF52058">
    <property type="entry name" value="L domain-like"/>
    <property type="match status" value="1"/>
</dbReference>
<name>A0ABD3KTI8_EUCGL</name>
<dbReference type="Gene3D" id="3.80.10.10">
    <property type="entry name" value="Ribonuclease Inhibitor"/>
    <property type="match status" value="2"/>
</dbReference>
<dbReference type="Pfam" id="PF23598">
    <property type="entry name" value="LRR_14"/>
    <property type="match status" value="1"/>
</dbReference>
<keyword evidence="1" id="KW-0677">Repeat</keyword>
<dbReference type="InterPro" id="IPR055414">
    <property type="entry name" value="LRR_R13L4/SHOC2-like"/>
</dbReference>
<evidence type="ECO:0000313" key="4">
    <source>
        <dbReference type="Proteomes" id="UP001634007"/>
    </source>
</evidence>
<feature type="domain" description="Disease resistance R13L4/SHOC-2-like LRR" evidence="2">
    <location>
        <begin position="16"/>
        <end position="126"/>
    </location>
</feature>
<evidence type="ECO:0000259" key="2">
    <source>
        <dbReference type="Pfam" id="PF23598"/>
    </source>
</evidence>
<dbReference type="InterPro" id="IPR032675">
    <property type="entry name" value="LRR_dom_sf"/>
</dbReference>
<organism evidence="3 4">
    <name type="scientific">Eucalyptus globulus</name>
    <name type="common">Tasmanian blue gum</name>
    <dbReference type="NCBI Taxonomy" id="34317"/>
    <lineage>
        <taxon>Eukaryota</taxon>
        <taxon>Viridiplantae</taxon>
        <taxon>Streptophyta</taxon>
        <taxon>Embryophyta</taxon>
        <taxon>Tracheophyta</taxon>
        <taxon>Spermatophyta</taxon>
        <taxon>Magnoliopsida</taxon>
        <taxon>eudicotyledons</taxon>
        <taxon>Gunneridae</taxon>
        <taxon>Pentapetalae</taxon>
        <taxon>rosids</taxon>
        <taxon>malvids</taxon>
        <taxon>Myrtales</taxon>
        <taxon>Myrtaceae</taxon>
        <taxon>Myrtoideae</taxon>
        <taxon>Eucalypteae</taxon>
        <taxon>Eucalyptus</taxon>
    </lineage>
</organism>
<dbReference type="PANTHER" id="PTHR47186">
    <property type="entry name" value="LEUCINE-RICH REPEAT-CONTAINING PROTEIN 57"/>
    <property type="match status" value="1"/>
</dbReference>
<sequence length="310" mass="35189">MGALESLMELLLDYTSIEEIPKWRRMKKLEILSLDKCTSLNRFSLVGCTASVAKLSLAEICLTQLPKSIESFNSLIELDLTWSIIEELPNSIGNMKNLKVLKMGNSSIKKLPSAIKMLEKLEELEVGGPCFGGEIPSNIRKLRFLRILVLKSTRISVFLDLYTSRISSLSSDLVLLFQLKQLQLQCHNLQCLSRIKTTNDLSNLKAFSDLEILDCDELIEIQDLEGSENLRTLKLLTLPSLAESVDLTNLKKLKKIDLNDCTNLSEIQGSTESMEILDYEVFQTTKFARSIKLQESKSLAYKRTRGRDWF</sequence>